<organism evidence="3 4">
    <name type="scientific">Xenorhabdus bovienii str. puntauvense</name>
    <dbReference type="NCBI Taxonomy" id="1398201"/>
    <lineage>
        <taxon>Bacteria</taxon>
        <taxon>Pseudomonadati</taxon>
        <taxon>Pseudomonadota</taxon>
        <taxon>Gammaproteobacteria</taxon>
        <taxon>Enterobacterales</taxon>
        <taxon>Morganellaceae</taxon>
        <taxon>Xenorhabdus</taxon>
    </lineage>
</organism>
<dbReference type="RefSeq" id="WP_051870332.1">
    <property type="nucleotide sequence ID" value="NZ_CAWLWN010000015.1"/>
</dbReference>
<feature type="coiled-coil region" evidence="1">
    <location>
        <begin position="67"/>
        <end position="101"/>
    </location>
</feature>
<keyword evidence="1" id="KW-0175">Coiled coil</keyword>
<proteinExistence type="predicted"/>
<comment type="caution">
    <text evidence="3">The sequence shown here is derived from an EMBL/GenBank/DDBJ whole genome shotgun (WGS) entry which is preliminary data.</text>
</comment>
<name>A0A077NBX1_XENBV</name>
<evidence type="ECO:0000313" key="4">
    <source>
        <dbReference type="Proteomes" id="UP000028511"/>
    </source>
</evidence>
<dbReference type="AlphaFoldDB" id="A0A077NBX1"/>
<sequence>MKIRAHTAFKFTHDNGETQEFVTGVHEVSEDVAQHWFVQAHAEIIGAVEDSAQADHETVITELRAAIAELTQHLAERDTQILELKQQLAERDTQIMELKQQLEDRDTQIAELMISGDPQPTGNQTANGGKNGGNKK</sequence>
<feature type="region of interest" description="Disordered" evidence="2">
    <location>
        <begin position="114"/>
        <end position="136"/>
    </location>
</feature>
<evidence type="ECO:0000313" key="3">
    <source>
        <dbReference type="EMBL" id="CDG95697.1"/>
    </source>
</evidence>
<protein>
    <submittedName>
        <fullName evidence="3">Putative bacteriophage protein</fullName>
    </submittedName>
</protein>
<reference evidence="3" key="1">
    <citation type="submission" date="2013-07" db="EMBL/GenBank/DDBJ databases">
        <title>Sub-species coevolution in mutualistic symbiosis.</title>
        <authorList>
            <person name="Murfin K."/>
            <person name="Klassen J."/>
            <person name="Lee M."/>
            <person name="Forst S."/>
            <person name="Stock P."/>
            <person name="Goodrich-Blair H."/>
        </authorList>
    </citation>
    <scope>NUCLEOTIDE SEQUENCE [LARGE SCALE GENOMIC DNA]</scope>
    <source>
        <strain evidence="3">Puntauvense</strain>
    </source>
</reference>
<dbReference type="Gene3D" id="1.20.5.170">
    <property type="match status" value="1"/>
</dbReference>
<evidence type="ECO:0000256" key="2">
    <source>
        <dbReference type="SAM" id="MobiDB-lite"/>
    </source>
</evidence>
<accession>A0A077NBX1</accession>
<dbReference type="EMBL" id="CBSW010000057">
    <property type="protein sequence ID" value="CDG95697.1"/>
    <property type="molecule type" value="Genomic_DNA"/>
</dbReference>
<evidence type="ECO:0000256" key="1">
    <source>
        <dbReference type="SAM" id="Coils"/>
    </source>
</evidence>
<dbReference type="HOGENOM" id="CLU_160023_0_0_6"/>
<dbReference type="Proteomes" id="UP000028511">
    <property type="component" value="Unassembled WGS sequence"/>
</dbReference>
<gene>
    <name evidence="3" type="ORF">XBP1_150009</name>
</gene>